<dbReference type="InterPro" id="IPR004331">
    <property type="entry name" value="SPX_dom"/>
</dbReference>
<dbReference type="OrthoDB" id="6493944at2759"/>
<keyword evidence="4" id="KW-0926">Vacuole</keyword>
<dbReference type="Pfam" id="PF09359">
    <property type="entry name" value="VTC"/>
    <property type="match status" value="1"/>
</dbReference>
<dbReference type="AlphaFoldDB" id="A0A0C9T727"/>
<evidence type="ECO:0000256" key="9">
    <source>
        <dbReference type="ARBA" id="ARBA00050204"/>
    </source>
</evidence>
<comment type="subcellular location">
    <subcellularLocation>
        <location evidence="2">Vacuole membrane</location>
        <topology evidence="2">Multi-pass membrane protein</topology>
    </subcellularLocation>
</comment>
<dbReference type="CDD" id="cd14480">
    <property type="entry name" value="SPX_VTC2_like"/>
    <property type="match status" value="1"/>
</dbReference>
<evidence type="ECO:0000256" key="5">
    <source>
        <dbReference type="ARBA" id="ARBA00022679"/>
    </source>
</evidence>
<evidence type="ECO:0000256" key="16">
    <source>
        <dbReference type="SAM" id="Phobius"/>
    </source>
</evidence>
<evidence type="ECO:0000256" key="11">
    <source>
        <dbReference type="ARBA" id="ARBA00067464"/>
    </source>
</evidence>
<feature type="compositionally biased region" description="Polar residues" evidence="15">
    <location>
        <begin position="538"/>
        <end position="553"/>
    </location>
</feature>
<evidence type="ECO:0000256" key="14">
    <source>
        <dbReference type="ARBA" id="ARBA00081313"/>
    </source>
</evidence>
<sequence length="870" mass="98900">MKFGRKITTDLYNEWRPFYIDYNLLKRELKSRTTSHNWNAQDEQEFTALLEKELDKVHDFQKSKTSELSRLIREAEKEVKLLVAEEYATEVRATDGDPEAQRRDEFRQDEGSDDEDASDDDNDHDAQSLDALEDRFHALEESTANLVADVHDLALYTKLNITGFMKILKARPKQTNLPLKPTFIQDYLEKRAFYKYNWDSLIVKLSKLYDLVRTRGHPVQGDSSAGGSQSAFVRQTTKYWVHPDNLVPLKLAILRHLPVLVFNPDKEYDPKDAAITSIYFDNEDLELYLGRLEKTEGAEAIRLRWYGDVTTKTIFVERKTHREDWTGEKSVKARFPIKEHLVNAFLRGEYTVDAEFQALVKKGKKTQAEVDSMIQLANEVQYAVITRKLKPVMRSFYNRTAFQLPGDARVRISLDTELTMVREDNWDGAVRAGDNWRRTDIGIDFPFDQLPLEDKEIFKYGVLEVKLQTQFGQQPDEWVTDLVQSHLVEAVPKFSKFIHGCATLIPNRVDLVPFWLPQMDTDILKPNTGYLSIERPHASSSKGTSDQQGSSGIATPDLHKPHKYTEPISEGEEDEERDLAPARDEHKHTGLSDAAVAEAIAYRERTLKDRSEDVMAASSTNHGELKARILEEEENDADTEDEDGDEGTDERTPFLRGRSTSQAGQGPESDHRALSIDPLAPSSAFDQTLRERLRSEHARSDDEDAADPDDLEEQLSRPNGQTDERVLVRDIRAPAGKRISVPVRIEPKVYFAAERTFLKWLTMAVYIGTIATTLLNFVPPDDQRGLISAAMFTFASLLAIAYSAVIFVLRAYRLRARRADGIYYDKYGPTALCFVLLAALAVNIGLRLSEMAPDDDTVSPLPLSLNTTLA</sequence>
<evidence type="ECO:0000256" key="6">
    <source>
        <dbReference type="ARBA" id="ARBA00022692"/>
    </source>
</evidence>
<dbReference type="InterPro" id="IPR003807">
    <property type="entry name" value="DUF202"/>
</dbReference>
<keyword evidence="8 16" id="KW-0472">Membrane</keyword>
<comment type="catalytic activity">
    <reaction evidence="9">
        <text>[phosphate](n) + ATP = [phosphate](n+1) + ADP</text>
        <dbReference type="Rhea" id="RHEA:19573"/>
        <dbReference type="Rhea" id="RHEA-COMP:9859"/>
        <dbReference type="Rhea" id="RHEA-COMP:14280"/>
        <dbReference type="ChEBI" id="CHEBI:16838"/>
        <dbReference type="ChEBI" id="CHEBI:30616"/>
        <dbReference type="ChEBI" id="CHEBI:456216"/>
        <dbReference type="EC" id="2.7.4.1"/>
    </reaction>
    <physiologicalReaction direction="left-to-right" evidence="9">
        <dbReference type="Rhea" id="RHEA:19574"/>
    </physiologicalReaction>
</comment>
<feature type="compositionally biased region" description="Acidic residues" evidence="15">
    <location>
        <begin position="631"/>
        <end position="648"/>
    </location>
</feature>
<feature type="region of interest" description="Disordered" evidence="15">
    <location>
        <begin position="611"/>
        <end position="681"/>
    </location>
</feature>
<feature type="region of interest" description="Disordered" evidence="15">
    <location>
        <begin position="90"/>
        <end position="126"/>
    </location>
</feature>
<dbReference type="InterPro" id="IPR042267">
    <property type="entry name" value="VTC_sf"/>
</dbReference>
<dbReference type="CDD" id="cd07751">
    <property type="entry name" value="PolyPPase_VTC4_like"/>
    <property type="match status" value="1"/>
</dbReference>
<evidence type="ECO:0000256" key="8">
    <source>
        <dbReference type="ARBA" id="ARBA00023136"/>
    </source>
</evidence>
<feature type="region of interest" description="Disordered" evidence="15">
    <location>
        <begin position="693"/>
        <end position="725"/>
    </location>
</feature>
<dbReference type="GO" id="GO:0008976">
    <property type="term" value="F:polyphosphate kinase activity"/>
    <property type="evidence" value="ECO:0007669"/>
    <property type="project" value="UniProtKB-EC"/>
</dbReference>
<evidence type="ECO:0000256" key="2">
    <source>
        <dbReference type="ARBA" id="ARBA00004128"/>
    </source>
</evidence>
<feature type="compositionally biased region" description="Acidic residues" evidence="15">
    <location>
        <begin position="701"/>
        <end position="713"/>
    </location>
</feature>
<evidence type="ECO:0000256" key="10">
    <source>
        <dbReference type="ARBA" id="ARBA00061390"/>
    </source>
</evidence>
<evidence type="ECO:0000256" key="3">
    <source>
        <dbReference type="ARBA" id="ARBA00012960"/>
    </source>
</evidence>
<evidence type="ECO:0000256" key="12">
    <source>
        <dbReference type="ARBA" id="ARBA00075894"/>
    </source>
</evidence>
<dbReference type="InterPro" id="IPR018966">
    <property type="entry name" value="VTC_domain"/>
</dbReference>
<dbReference type="EC" id="2.7.4.1" evidence="3"/>
<keyword evidence="7 16" id="KW-1133">Transmembrane helix</keyword>
<feature type="transmembrane region" description="Helical" evidence="16">
    <location>
        <begin position="785"/>
        <end position="809"/>
    </location>
</feature>
<feature type="domain" description="SPX" evidence="17">
    <location>
        <begin position="1"/>
        <end position="185"/>
    </location>
</feature>
<keyword evidence="5" id="KW-0808">Transferase</keyword>
<dbReference type="GO" id="GO:0000329">
    <property type="term" value="C:fungal-type vacuole membrane"/>
    <property type="evidence" value="ECO:0007669"/>
    <property type="project" value="TreeGrafter"/>
</dbReference>
<dbReference type="GO" id="GO:0006799">
    <property type="term" value="P:polyphosphate biosynthetic process"/>
    <property type="evidence" value="ECO:0007669"/>
    <property type="project" value="UniProtKB-ARBA"/>
</dbReference>
<reference evidence="18 19" key="1">
    <citation type="submission" date="2014-06" db="EMBL/GenBank/DDBJ databases">
        <title>Evolutionary Origins and Diversification of the Mycorrhizal Mutualists.</title>
        <authorList>
            <consortium name="DOE Joint Genome Institute"/>
            <consortium name="Mycorrhizal Genomics Consortium"/>
            <person name="Kohler A."/>
            <person name="Kuo A."/>
            <person name="Nagy L.G."/>
            <person name="Floudas D."/>
            <person name="Copeland A."/>
            <person name="Barry K.W."/>
            <person name="Cichocki N."/>
            <person name="Veneault-Fourrey C."/>
            <person name="LaButti K."/>
            <person name="Lindquist E.A."/>
            <person name="Lipzen A."/>
            <person name="Lundell T."/>
            <person name="Morin E."/>
            <person name="Murat C."/>
            <person name="Riley R."/>
            <person name="Ohm R."/>
            <person name="Sun H."/>
            <person name="Tunlid A."/>
            <person name="Henrissat B."/>
            <person name="Grigoriev I.V."/>
            <person name="Hibbett D.S."/>
            <person name="Martin F."/>
        </authorList>
    </citation>
    <scope>NUCLEOTIDE SEQUENCE [LARGE SCALE GENOMIC DNA]</scope>
    <source>
        <strain evidence="18 19">FD-325 SS-3</strain>
    </source>
</reference>
<evidence type="ECO:0000259" key="17">
    <source>
        <dbReference type="PROSITE" id="PS51382"/>
    </source>
</evidence>
<feature type="compositionally biased region" description="Basic and acidic residues" evidence="15">
    <location>
        <begin position="578"/>
        <end position="590"/>
    </location>
</feature>
<dbReference type="FunFam" id="3.20.100.30:FF:000001">
    <property type="entry name" value="Vacuolar transporter chaperone 4"/>
    <property type="match status" value="1"/>
</dbReference>
<evidence type="ECO:0000313" key="19">
    <source>
        <dbReference type="Proteomes" id="UP000053263"/>
    </source>
</evidence>
<evidence type="ECO:0000256" key="4">
    <source>
        <dbReference type="ARBA" id="ARBA00022554"/>
    </source>
</evidence>
<dbReference type="PROSITE" id="PS51382">
    <property type="entry name" value="SPX"/>
    <property type="match status" value="1"/>
</dbReference>
<keyword evidence="19" id="KW-1185">Reference proteome</keyword>
<evidence type="ECO:0000256" key="13">
    <source>
        <dbReference type="ARBA" id="ARBA00080494"/>
    </source>
</evidence>
<dbReference type="PANTHER" id="PTHR46140:SF1">
    <property type="entry name" value="VACUOLAR TRANSPORTER CHAPERONE COMPLEX SUBUNIT 4-RELATED"/>
    <property type="match status" value="1"/>
</dbReference>
<proteinExistence type="inferred from homology"/>
<dbReference type="HOGENOM" id="CLU_009308_0_1_1"/>
<feature type="transmembrane region" description="Helical" evidence="16">
    <location>
        <begin position="830"/>
        <end position="848"/>
    </location>
</feature>
<dbReference type="Gene3D" id="3.20.100.30">
    <property type="entry name" value="VTC, catalytic tunnel domain"/>
    <property type="match status" value="1"/>
</dbReference>
<feature type="compositionally biased region" description="Acidic residues" evidence="15">
    <location>
        <begin position="111"/>
        <end position="123"/>
    </location>
</feature>
<dbReference type="EMBL" id="KN832568">
    <property type="protein sequence ID" value="KII85119.1"/>
    <property type="molecule type" value="Genomic_DNA"/>
</dbReference>
<evidence type="ECO:0000256" key="1">
    <source>
        <dbReference type="ARBA" id="ARBA00001936"/>
    </source>
</evidence>
<dbReference type="GO" id="GO:0033254">
    <property type="term" value="C:vacuolar transporter chaperone complex"/>
    <property type="evidence" value="ECO:0007669"/>
    <property type="project" value="TreeGrafter"/>
</dbReference>
<evidence type="ECO:0000256" key="15">
    <source>
        <dbReference type="SAM" id="MobiDB-lite"/>
    </source>
</evidence>
<name>A0A0C9T727_PLICR</name>
<dbReference type="InterPro" id="IPR051572">
    <property type="entry name" value="VTC_Complex_Subunit"/>
</dbReference>
<organism evidence="18 19">
    <name type="scientific">Plicaturopsis crispa FD-325 SS-3</name>
    <dbReference type="NCBI Taxonomy" id="944288"/>
    <lineage>
        <taxon>Eukaryota</taxon>
        <taxon>Fungi</taxon>
        <taxon>Dikarya</taxon>
        <taxon>Basidiomycota</taxon>
        <taxon>Agaricomycotina</taxon>
        <taxon>Agaricomycetes</taxon>
        <taxon>Agaricomycetidae</taxon>
        <taxon>Amylocorticiales</taxon>
        <taxon>Amylocorticiaceae</taxon>
        <taxon>Plicatura</taxon>
        <taxon>Plicaturopsis crispa</taxon>
    </lineage>
</organism>
<protein>
    <recommendedName>
        <fullName evidence="11">Vacuolar transporter chaperone complex subunit 4</fullName>
        <ecNumber evidence="3">2.7.4.1</ecNumber>
    </recommendedName>
    <alternativeName>
        <fullName evidence="13">Polyphosphate kinase</fullName>
    </alternativeName>
    <alternativeName>
        <fullName evidence="12">SPX-dependent polyphosphate polymerase VTC subunit 4</fullName>
    </alternativeName>
    <alternativeName>
        <fullName evidence="14">Vacuolar membrane polyphosphate polymerase catalytic subunit</fullName>
    </alternativeName>
</protein>
<comment type="similarity">
    <text evidence="10">Belongs to the VTC4 family.</text>
</comment>
<dbReference type="Proteomes" id="UP000053263">
    <property type="component" value="Unassembled WGS sequence"/>
</dbReference>
<comment type="cofactor">
    <cofactor evidence="1">
        <name>Mn(2+)</name>
        <dbReference type="ChEBI" id="CHEBI:29035"/>
    </cofactor>
</comment>
<feature type="transmembrane region" description="Helical" evidence="16">
    <location>
        <begin position="757"/>
        <end position="779"/>
    </location>
</feature>
<gene>
    <name evidence="18" type="ORF">PLICRDRAFT_116369</name>
</gene>
<dbReference type="Pfam" id="PF02656">
    <property type="entry name" value="DUF202"/>
    <property type="match status" value="1"/>
</dbReference>
<accession>A0A0C9T727</accession>
<feature type="region of interest" description="Disordered" evidence="15">
    <location>
        <begin position="534"/>
        <end position="592"/>
    </location>
</feature>
<feature type="compositionally biased region" description="Basic and acidic residues" evidence="15">
    <location>
        <begin position="92"/>
        <end position="110"/>
    </location>
</feature>
<keyword evidence="6 16" id="KW-0812">Transmembrane</keyword>
<dbReference type="PANTHER" id="PTHR46140">
    <property type="entry name" value="VACUOLAR TRANSPORTER CHAPERONE 1-RELATED"/>
    <property type="match status" value="1"/>
</dbReference>
<evidence type="ECO:0000313" key="18">
    <source>
        <dbReference type="EMBL" id="KII85119.1"/>
    </source>
</evidence>
<evidence type="ECO:0000256" key="7">
    <source>
        <dbReference type="ARBA" id="ARBA00022989"/>
    </source>
</evidence>